<comment type="similarity">
    <text evidence="1 5 6">Belongs to the bacterial ribosomal protein bS21 family.</text>
</comment>
<name>A0A1K1LHE9_9BACT</name>
<evidence type="ECO:0000313" key="7">
    <source>
        <dbReference type="EMBL" id="SFV72870.1"/>
    </source>
</evidence>
<keyword evidence="8" id="KW-1185">Reference proteome</keyword>
<organism evidence="7 8">
    <name type="scientific">Desulfovibrio piger</name>
    <dbReference type="NCBI Taxonomy" id="901"/>
    <lineage>
        <taxon>Bacteria</taxon>
        <taxon>Pseudomonadati</taxon>
        <taxon>Thermodesulfobacteriota</taxon>
        <taxon>Desulfovibrionia</taxon>
        <taxon>Desulfovibrionales</taxon>
        <taxon>Desulfovibrionaceae</taxon>
        <taxon>Desulfovibrio</taxon>
    </lineage>
</organism>
<keyword evidence="3 5" id="KW-0687">Ribonucleoprotein</keyword>
<dbReference type="Gene3D" id="1.20.5.1150">
    <property type="entry name" value="Ribosomal protein S8"/>
    <property type="match status" value="1"/>
</dbReference>
<evidence type="ECO:0000256" key="6">
    <source>
        <dbReference type="RuleBase" id="RU000667"/>
    </source>
</evidence>
<dbReference type="InterPro" id="IPR018278">
    <property type="entry name" value="Ribosomal_bS21_CS"/>
</dbReference>
<proteinExistence type="inferred from homology"/>
<evidence type="ECO:0000256" key="3">
    <source>
        <dbReference type="ARBA" id="ARBA00023274"/>
    </source>
</evidence>
<dbReference type="GO" id="GO:0005840">
    <property type="term" value="C:ribosome"/>
    <property type="evidence" value="ECO:0007669"/>
    <property type="project" value="UniProtKB-KW"/>
</dbReference>
<dbReference type="PROSITE" id="PS01181">
    <property type="entry name" value="RIBOSOMAL_S21"/>
    <property type="match status" value="1"/>
</dbReference>
<dbReference type="GO" id="GO:0006412">
    <property type="term" value="P:translation"/>
    <property type="evidence" value="ECO:0007669"/>
    <property type="project" value="UniProtKB-UniRule"/>
</dbReference>
<dbReference type="InterPro" id="IPR001911">
    <property type="entry name" value="Ribosomal_bS21"/>
</dbReference>
<dbReference type="PRINTS" id="PR00976">
    <property type="entry name" value="RIBOSOMALS21"/>
</dbReference>
<evidence type="ECO:0000313" key="8">
    <source>
        <dbReference type="Proteomes" id="UP000186323"/>
    </source>
</evidence>
<dbReference type="AlphaFoldDB" id="A0A1K1LHE9"/>
<keyword evidence="2 5" id="KW-0689">Ribosomal protein</keyword>
<dbReference type="HAMAP" id="MF_00358">
    <property type="entry name" value="Ribosomal_bS21"/>
    <property type="match status" value="1"/>
</dbReference>
<dbReference type="GO" id="GO:1990904">
    <property type="term" value="C:ribonucleoprotein complex"/>
    <property type="evidence" value="ECO:0007669"/>
    <property type="project" value="UniProtKB-KW"/>
</dbReference>
<dbReference type="Proteomes" id="UP000186323">
    <property type="component" value="Chromosome I"/>
</dbReference>
<evidence type="ECO:0000256" key="4">
    <source>
        <dbReference type="ARBA" id="ARBA00035135"/>
    </source>
</evidence>
<dbReference type="Pfam" id="PF01165">
    <property type="entry name" value="Ribosomal_S21"/>
    <property type="match status" value="1"/>
</dbReference>
<dbReference type="PANTHER" id="PTHR21109">
    <property type="entry name" value="MITOCHONDRIAL 28S RIBOSOMAL PROTEIN S21"/>
    <property type="match status" value="1"/>
</dbReference>
<evidence type="ECO:0000256" key="2">
    <source>
        <dbReference type="ARBA" id="ARBA00022980"/>
    </source>
</evidence>
<protein>
    <recommendedName>
        <fullName evidence="4 5">Small ribosomal subunit protein bS21</fullName>
    </recommendedName>
</protein>
<evidence type="ECO:0000256" key="1">
    <source>
        <dbReference type="ARBA" id="ARBA00006640"/>
    </source>
</evidence>
<dbReference type="InterPro" id="IPR038380">
    <property type="entry name" value="Ribosomal_bS21_sf"/>
</dbReference>
<gene>
    <name evidence="5" type="primary">rpsU</name>
    <name evidence="7" type="ORF">DESPIGER_1007</name>
</gene>
<accession>A0A1K1LHE9</accession>
<dbReference type="KEGG" id="dpg:DESPIGER_1007"/>
<dbReference type="NCBIfam" id="TIGR00030">
    <property type="entry name" value="S21p"/>
    <property type="match status" value="1"/>
</dbReference>
<dbReference type="PANTHER" id="PTHR21109:SF22">
    <property type="entry name" value="SMALL RIBOSOMAL SUBUNIT PROTEIN BS21"/>
    <property type="match status" value="1"/>
</dbReference>
<dbReference type="EMBL" id="LT630450">
    <property type="protein sequence ID" value="SFV72870.1"/>
    <property type="molecule type" value="Genomic_DNA"/>
</dbReference>
<dbReference type="GO" id="GO:0003735">
    <property type="term" value="F:structural constituent of ribosome"/>
    <property type="evidence" value="ECO:0007669"/>
    <property type="project" value="InterPro"/>
</dbReference>
<evidence type="ECO:0000256" key="5">
    <source>
        <dbReference type="HAMAP-Rule" id="MF_00358"/>
    </source>
</evidence>
<reference evidence="8" key="1">
    <citation type="submission" date="2016-10" db="EMBL/GenBank/DDBJ databases">
        <authorList>
            <person name="Wegmann U."/>
        </authorList>
    </citation>
    <scope>NUCLEOTIDE SEQUENCE [LARGE SCALE GENOMIC DNA]</scope>
</reference>
<sequence>MIFVPGVFLNEDDYNFDIALRRFKKQVEKAGVLSEMKKRQHYEKPSVMRKKKKAAARKRLMKKIRKMNMA</sequence>